<reference evidence="4 5" key="1">
    <citation type="submission" date="2018-03" db="EMBL/GenBank/DDBJ databases">
        <title>Ahniella affigens gen. nov., sp. nov., a gammaproteobacterium isolated from sandy soil near a stream.</title>
        <authorList>
            <person name="Ko Y."/>
            <person name="Kim J.-H."/>
        </authorList>
    </citation>
    <scope>NUCLEOTIDE SEQUENCE [LARGE SCALE GENOMIC DNA]</scope>
    <source>
        <strain evidence="4 5">D13</strain>
    </source>
</reference>
<feature type="domain" description="Gamma-butyrobetaine hydroxylase-like N-terminal" evidence="3">
    <location>
        <begin position="11"/>
        <end position="94"/>
    </location>
</feature>
<dbReference type="Gene3D" id="3.30.2020.30">
    <property type="match status" value="1"/>
</dbReference>
<dbReference type="OrthoDB" id="9794178at2"/>
<keyword evidence="5" id="KW-1185">Reference proteome</keyword>
<gene>
    <name evidence="4" type="ORF">C7S18_11980</name>
</gene>
<reference evidence="4 5" key="2">
    <citation type="submission" date="2018-03" db="EMBL/GenBank/DDBJ databases">
        <authorList>
            <person name="Keele B.F."/>
        </authorList>
    </citation>
    <scope>NUCLEOTIDE SEQUENCE [LARGE SCALE GENOMIC DNA]</scope>
    <source>
        <strain evidence="4 5">D13</strain>
    </source>
</reference>
<dbReference type="InterPro" id="IPR038492">
    <property type="entry name" value="GBBH-like_N_sf"/>
</dbReference>
<protein>
    <submittedName>
        <fullName evidence="4">1-(5-phosphoribosyl)-5-((5-phosphoribosylamino)methylideneamino)imidazole-4-carboxamide isomerase</fullName>
    </submittedName>
</protein>
<organism evidence="4 5">
    <name type="scientific">Ahniella affigens</name>
    <dbReference type="NCBI Taxonomy" id="2021234"/>
    <lineage>
        <taxon>Bacteria</taxon>
        <taxon>Pseudomonadati</taxon>
        <taxon>Pseudomonadota</taxon>
        <taxon>Gammaproteobacteria</taxon>
        <taxon>Lysobacterales</taxon>
        <taxon>Rhodanobacteraceae</taxon>
        <taxon>Ahniella</taxon>
    </lineage>
</organism>
<evidence type="ECO:0000256" key="1">
    <source>
        <dbReference type="ARBA" id="ARBA00022723"/>
    </source>
</evidence>
<accession>A0A2P1PSS5</accession>
<dbReference type="RefSeq" id="WP_106891790.1">
    <property type="nucleotide sequence ID" value="NZ_CP027860.1"/>
</dbReference>
<proteinExistence type="predicted"/>
<evidence type="ECO:0000313" key="5">
    <source>
        <dbReference type="Proteomes" id="UP000241074"/>
    </source>
</evidence>
<dbReference type="KEGG" id="xba:C7S18_11980"/>
<evidence type="ECO:0000259" key="3">
    <source>
        <dbReference type="Pfam" id="PF06155"/>
    </source>
</evidence>
<evidence type="ECO:0000313" key="4">
    <source>
        <dbReference type="EMBL" id="AVP97870.1"/>
    </source>
</evidence>
<dbReference type="Proteomes" id="UP000241074">
    <property type="component" value="Chromosome"/>
</dbReference>
<dbReference type="EMBL" id="CP027860">
    <property type="protein sequence ID" value="AVP97870.1"/>
    <property type="molecule type" value="Genomic_DNA"/>
</dbReference>
<dbReference type="Pfam" id="PF06155">
    <property type="entry name" value="GBBH-like_N"/>
    <property type="match status" value="1"/>
</dbReference>
<dbReference type="PANTHER" id="PTHR35303">
    <property type="entry name" value="OS02G0197800 PROTEIN"/>
    <property type="match status" value="1"/>
</dbReference>
<keyword evidence="4" id="KW-0413">Isomerase</keyword>
<name>A0A2P1PSS5_9GAMM</name>
<dbReference type="AlphaFoldDB" id="A0A2P1PSS5"/>
<dbReference type="PANTHER" id="PTHR35303:SF5">
    <property type="entry name" value="OS02G0197800 PROTEIN"/>
    <property type="match status" value="1"/>
</dbReference>
<dbReference type="InterPro" id="IPR010376">
    <property type="entry name" value="GBBH-like_N"/>
</dbReference>
<dbReference type="GO" id="GO:0046872">
    <property type="term" value="F:metal ion binding"/>
    <property type="evidence" value="ECO:0007669"/>
    <property type="project" value="UniProtKB-KW"/>
</dbReference>
<keyword evidence="1" id="KW-0479">Metal-binding</keyword>
<dbReference type="GO" id="GO:0016853">
    <property type="term" value="F:isomerase activity"/>
    <property type="evidence" value="ECO:0007669"/>
    <property type="project" value="UniProtKB-KW"/>
</dbReference>
<sequence>MTDPAWPTDLKLHQQSRLLEVHFDDGRQFQFSCEFLRVHSPSAEVQGHGPGQKVLQVGKQHVGIKAINPVGNYAVQIEFDDGHNTGLYSWRTLYEFGVNQEQMWADYLTALAAAGASRSNA</sequence>
<keyword evidence="2" id="KW-0408">Iron</keyword>
<evidence type="ECO:0000256" key="2">
    <source>
        <dbReference type="ARBA" id="ARBA00023004"/>
    </source>
</evidence>